<sequence length="102" mass="11550">MDSLGNYTGTHTSALSLHNTFTAKKLHLAGNRHYCLVTAAAQSQIKTALRFLSQQKQVFFFTGYTDADCRRNFIADFNFPDFIKNIKLVLNAFLKRSLAETN</sequence>
<reference evidence="1" key="1">
    <citation type="submission" date="2019-08" db="EMBL/GenBank/DDBJ databases">
        <authorList>
            <person name="Kucharzyk K."/>
            <person name="Murdoch R.W."/>
            <person name="Higgins S."/>
            <person name="Loffler F."/>
        </authorList>
    </citation>
    <scope>NUCLEOTIDE SEQUENCE</scope>
</reference>
<organism evidence="1">
    <name type="scientific">bioreactor metagenome</name>
    <dbReference type="NCBI Taxonomy" id="1076179"/>
    <lineage>
        <taxon>unclassified sequences</taxon>
        <taxon>metagenomes</taxon>
        <taxon>ecological metagenomes</taxon>
    </lineage>
</organism>
<evidence type="ECO:0000313" key="1">
    <source>
        <dbReference type="EMBL" id="MPM94377.1"/>
    </source>
</evidence>
<proteinExistence type="predicted"/>
<comment type="caution">
    <text evidence="1">The sequence shown here is derived from an EMBL/GenBank/DDBJ whole genome shotgun (WGS) entry which is preliminary data.</text>
</comment>
<dbReference type="EMBL" id="VSSQ01041025">
    <property type="protein sequence ID" value="MPM94377.1"/>
    <property type="molecule type" value="Genomic_DNA"/>
</dbReference>
<protein>
    <submittedName>
        <fullName evidence="1">Uncharacterized protein</fullName>
    </submittedName>
</protein>
<gene>
    <name evidence="1" type="ORF">SDC9_141523</name>
</gene>
<name>A0A645DYB9_9ZZZZ</name>
<accession>A0A645DYB9</accession>
<dbReference type="AlphaFoldDB" id="A0A645DYB9"/>